<evidence type="ECO:0000313" key="1">
    <source>
        <dbReference type="EMBL" id="CAG8537052.1"/>
    </source>
</evidence>
<organism evidence="1 2">
    <name type="scientific">Funneliformis mosseae</name>
    <name type="common">Endomycorrhizal fungus</name>
    <name type="synonym">Glomus mosseae</name>
    <dbReference type="NCBI Taxonomy" id="27381"/>
    <lineage>
        <taxon>Eukaryota</taxon>
        <taxon>Fungi</taxon>
        <taxon>Fungi incertae sedis</taxon>
        <taxon>Mucoromycota</taxon>
        <taxon>Glomeromycotina</taxon>
        <taxon>Glomeromycetes</taxon>
        <taxon>Glomerales</taxon>
        <taxon>Glomeraceae</taxon>
        <taxon>Funneliformis</taxon>
    </lineage>
</organism>
<evidence type="ECO:0000313" key="2">
    <source>
        <dbReference type="Proteomes" id="UP000789375"/>
    </source>
</evidence>
<gene>
    <name evidence="1" type="ORF">FMOSSE_LOCUS5793</name>
</gene>
<dbReference type="AlphaFoldDB" id="A0A9N9AL98"/>
<accession>A0A9N9AL98</accession>
<keyword evidence="2" id="KW-1185">Reference proteome</keyword>
<dbReference type="EMBL" id="CAJVPP010001148">
    <property type="protein sequence ID" value="CAG8537052.1"/>
    <property type="molecule type" value="Genomic_DNA"/>
</dbReference>
<reference evidence="1" key="1">
    <citation type="submission" date="2021-06" db="EMBL/GenBank/DDBJ databases">
        <authorList>
            <person name="Kallberg Y."/>
            <person name="Tangrot J."/>
            <person name="Rosling A."/>
        </authorList>
    </citation>
    <scope>NUCLEOTIDE SEQUENCE</scope>
    <source>
        <strain evidence="1">87-6 pot B 2015</strain>
    </source>
</reference>
<protein>
    <submittedName>
        <fullName evidence="1">11752_t:CDS:1</fullName>
    </submittedName>
</protein>
<proteinExistence type="predicted"/>
<name>A0A9N9AL98_FUNMO</name>
<comment type="caution">
    <text evidence="1">The sequence shown here is derived from an EMBL/GenBank/DDBJ whole genome shotgun (WGS) entry which is preliminary data.</text>
</comment>
<sequence length="48" mass="5345">MPAGGKQSQGQIIPKNLRGITLLIVDQVIIINRINQPTKAEQTYLPQF</sequence>
<dbReference type="Proteomes" id="UP000789375">
    <property type="component" value="Unassembled WGS sequence"/>
</dbReference>